<dbReference type="Pfam" id="PF13411">
    <property type="entry name" value="MerR_1"/>
    <property type="match status" value="1"/>
</dbReference>
<organism evidence="3 4">
    <name type="scientific">Paenibacillus crassostreae</name>
    <dbReference type="NCBI Taxonomy" id="1763538"/>
    <lineage>
        <taxon>Bacteria</taxon>
        <taxon>Bacillati</taxon>
        <taxon>Bacillota</taxon>
        <taxon>Bacilli</taxon>
        <taxon>Bacillales</taxon>
        <taxon>Paenibacillaceae</taxon>
        <taxon>Paenibacillus</taxon>
    </lineage>
</organism>
<feature type="coiled-coil region" evidence="1">
    <location>
        <begin position="94"/>
        <end position="135"/>
    </location>
</feature>
<keyword evidence="1" id="KW-0175">Coiled coil</keyword>
<proteinExistence type="predicted"/>
<protein>
    <recommendedName>
        <fullName evidence="2">HTH merR-type domain-containing protein</fullName>
    </recommendedName>
</protein>
<dbReference type="SUPFAM" id="SSF46955">
    <property type="entry name" value="Putative DNA-binding domain"/>
    <property type="match status" value="1"/>
</dbReference>
<dbReference type="InterPro" id="IPR009061">
    <property type="entry name" value="DNA-bd_dom_put_sf"/>
</dbReference>
<dbReference type="AlphaFoldDB" id="A0A162RRE3"/>
<keyword evidence="4" id="KW-1185">Reference proteome</keyword>
<dbReference type="RefSeq" id="WP_068658771.1">
    <property type="nucleotide sequence ID" value="NZ_CP017771.1"/>
</dbReference>
<dbReference type="EMBL" id="LSFN01000015">
    <property type="protein sequence ID" value="OAB74207.1"/>
    <property type="molecule type" value="Genomic_DNA"/>
</dbReference>
<evidence type="ECO:0000259" key="2">
    <source>
        <dbReference type="Pfam" id="PF13411"/>
    </source>
</evidence>
<dbReference type="KEGG" id="pcx:LPB68_21460"/>
<evidence type="ECO:0000313" key="3">
    <source>
        <dbReference type="EMBL" id="OAB74207.1"/>
    </source>
</evidence>
<evidence type="ECO:0000313" key="4">
    <source>
        <dbReference type="Proteomes" id="UP000077134"/>
    </source>
</evidence>
<accession>A0A162RRE3</accession>
<dbReference type="GO" id="GO:0006355">
    <property type="term" value="P:regulation of DNA-templated transcription"/>
    <property type="evidence" value="ECO:0007669"/>
    <property type="project" value="InterPro"/>
</dbReference>
<sequence length="187" mass="21294">MDFKRTYSLVDVSERIGRPRTTLADWARQFKEFLPTVGSGRTMRYTEEAVELFGFISKMKDANEHPDSIREQLRGVVREIIVPMTNDDDGKPYLMQLAGEIDQLKRAVVMLAEQNDGLRRELDEARREAATGTEQLSGRISDVQNSLGDEIRKGQEQTSAQLGEILSRVDTYGKQPRGLLRWFSKGN</sequence>
<dbReference type="InterPro" id="IPR000551">
    <property type="entry name" value="MerR-type_HTH_dom"/>
</dbReference>
<feature type="domain" description="HTH merR-type" evidence="2">
    <location>
        <begin position="7"/>
        <end position="74"/>
    </location>
</feature>
<dbReference type="Proteomes" id="UP000077134">
    <property type="component" value="Unassembled WGS sequence"/>
</dbReference>
<reference evidence="3 4" key="1">
    <citation type="submission" date="2016-02" db="EMBL/GenBank/DDBJ databases">
        <title>Paenibacillus sp. LPB0068, isolated from Crassostrea gigas.</title>
        <authorList>
            <person name="Shin S.-K."/>
            <person name="Yi H."/>
        </authorList>
    </citation>
    <scope>NUCLEOTIDE SEQUENCE [LARGE SCALE GENOMIC DNA]</scope>
    <source>
        <strain evidence="3 4">LPB0068</strain>
    </source>
</reference>
<gene>
    <name evidence="3" type="ORF">PNBC_12835</name>
</gene>
<dbReference type="Gene3D" id="1.10.1660.10">
    <property type="match status" value="1"/>
</dbReference>
<comment type="caution">
    <text evidence="3">The sequence shown here is derived from an EMBL/GenBank/DDBJ whole genome shotgun (WGS) entry which is preliminary data.</text>
</comment>
<dbReference type="GO" id="GO:0003677">
    <property type="term" value="F:DNA binding"/>
    <property type="evidence" value="ECO:0007669"/>
    <property type="project" value="InterPro"/>
</dbReference>
<name>A0A162RRE3_9BACL</name>
<evidence type="ECO:0000256" key="1">
    <source>
        <dbReference type="SAM" id="Coils"/>
    </source>
</evidence>
<dbReference type="OrthoDB" id="2842687at2"/>